<proteinExistence type="predicted"/>
<reference evidence="1" key="1">
    <citation type="journal article" date="2014" name="Funct. Integr. Genomics">
        <title>The barley Frost resistance-H2 locus.</title>
        <authorList>
            <person name="Pasquariello M."/>
            <person name="Barabaschi D."/>
            <person name="Himmelbach A."/>
            <person name="Steuernagel B."/>
            <person name="Ariyadasa R."/>
            <person name="Stein N."/>
            <person name="Gandolfi F."/>
            <person name="Tenedini E."/>
            <person name="Bernardis I."/>
            <person name="Tagliafico E."/>
            <person name="Pecchioni N."/>
            <person name="Francia E."/>
        </authorList>
    </citation>
    <scope>NUCLEOTIDE SEQUENCE</scope>
</reference>
<name>A0A023IN90_HORVV</name>
<dbReference type="AlphaFoldDB" id="A0A023IN90"/>
<organism evidence="1">
    <name type="scientific">Hordeum vulgare subsp. vulgare</name>
    <name type="common">Domesticated barley</name>
    <dbReference type="NCBI Taxonomy" id="112509"/>
    <lineage>
        <taxon>Eukaryota</taxon>
        <taxon>Viridiplantae</taxon>
        <taxon>Streptophyta</taxon>
        <taxon>Embryophyta</taxon>
        <taxon>Tracheophyta</taxon>
        <taxon>Spermatophyta</taxon>
        <taxon>Magnoliopsida</taxon>
        <taxon>Liliopsida</taxon>
        <taxon>Poales</taxon>
        <taxon>Poaceae</taxon>
        <taxon>BOP clade</taxon>
        <taxon>Pooideae</taxon>
        <taxon>Triticodae</taxon>
        <taxon>Triticeae</taxon>
        <taxon>Hordeinae</taxon>
        <taxon>Hordeum</taxon>
    </lineage>
</organism>
<accession>A0A023IN90</accession>
<dbReference type="EMBL" id="KF686739">
    <property type="protein sequence ID" value="AGW47728.1"/>
    <property type="molecule type" value="Genomic_DNA"/>
</dbReference>
<sequence>MAAVASVWWTYVLGLRRCNHVFSNASVELGREYMSGYKLWSTSTASERWWIMCWVYCSWMAGADDGHWGSSLENSLILMEMFPLLGNVAWETKNFLRARRPIMVMSIYERG</sequence>
<protein>
    <submittedName>
        <fullName evidence="1">Uncharacterized protein</fullName>
    </submittedName>
</protein>
<evidence type="ECO:0000313" key="1">
    <source>
        <dbReference type="EMBL" id="AGW47728.1"/>
    </source>
</evidence>